<dbReference type="Pfam" id="PF21852">
    <property type="entry name" value="DUF6911"/>
    <property type="match status" value="1"/>
</dbReference>
<gene>
    <name evidence="1" type="ORF">EAIL5_3807</name>
</gene>
<dbReference type="InterPro" id="IPR054205">
    <property type="entry name" value="DUF6911"/>
</dbReference>
<evidence type="ECO:0000313" key="1">
    <source>
        <dbReference type="EMBL" id="CBX82627.1"/>
    </source>
</evidence>
<proteinExistence type="predicted"/>
<organism evidence="1">
    <name type="scientific">Erwinia amylovora ATCC BAA-2158</name>
    <dbReference type="NCBI Taxonomy" id="889211"/>
    <lineage>
        <taxon>Bacteria</taxon>
        <taxon>Pseudomonadati</taxon>
        <taxon>Pseudomonadota</taxon>
        <taxon>Gammaproteobacteria</taxon>
        <taxon>Enterobacterales</taxon>
        <taxon>Erwiniaceae</taxon>
        <taxon>Erwinia</taxon>
    </lineage>
</organism>
<name>E5BAX0_ERWAM</name>
<accession>E5BAX0</accession>
<sequence length="127" mass="14670">MNFKMSWTLDGSGGNKPVSAWNDIKNQLEQLQGREGTLTLDILTSIETRAGTLQVRTENGYYLMTLGEIFEDEYQVRTYWDPSKLDTEIMILGDRWSARQVTKNFDIVVKVFEEFTSTGNVSKRYLE</sequence>
<reference evidence="1" key="1">
    <citation type="journal article" date="2011" name="J. Bacteriol.">
        <title>Genome Sequence of an Erwinia amylovora Strain with Pathogenicity Restricted to Rubus Plants.</title>
        <authorList>
            <person name="Powney R."/>
            <person name="Smits T.H."/>
            <person name="Sawbridge T."/>
            <person name="Frey B."/>
            <person name="Blom J."/>
            <person name="Frey J.E."/>
            <person name="Plummer K.M."/>
            <person name="Beer S.V."/>
            <person name="Luck J."/>
            <person name="Duffy B."/>
            <person name="Rodoni B."/>
        </authorList>
    </citation>
    <scope>NUCLEOTIDE SEQUENCE</scope>
    <source>
        <strain evidence="1">ATCC BAA-2158</strain>
    </source>
</reference>
<protein>
    <submittedName>
        <fullName evidence="1">Uncharacterized protein</fullName>
    </submittedName>
</protein>
<dbReference type="AlphaFoldDB" id="E5BAX0"/>
<dbReference type="EMBL" id="FR719201">
    <property type="protein sequence ID" value="CBX82627.1"/>
    <property type="molecule type" value="Genomic_DNA"/>
</dbReference>